<dbReference type="InterPro" id="IPR013538">
    <property type="entry name" value="ASHA1/2-like_C"/>
</dbReference>
<dbReference type="SUPFAM" id="SSF55961">
    <property type="entry name" value="Bet v1-like"/>
    <property type="match status" value="1"/>
</dbReference>
<accession>A0AAU7D130</accession>
<evidence type="ECO:0000313" key="3">
    <source>
        <dbReference type="EMBL" id="XBH11494.1"/>
    </source>
</evidence>
<dbReference type="Gene3D" id="3.30.530.20">
    <property type="match status" value="1"/>
</dbReference>
<organism evidence="3">
    <name type="scientific">Edaphobacter paludis</name>
    <dbReference type="NCBI Taxonomy" id="3035702"/>
    <lineage>
        <taxon>Bacteria</taxon>
        <taxon>Pseudomonadati</taxon>
        <taxon>Acidobacteriota</taxon>
        <taxon>Terriglobia</taxon>
        <taxon>Terriglobales</taxon>
        <taxon>Acidobacteriaceae</taxon>
        <taxon>Edaphobacter</taxon>
    </lineage>
</organism>
<sequence>MSQESTSNSAQSPRTLVMERVFPHPPEKLWRALTESPLLAQWMMNNDFEPVVGRKFQFRADPMPNWDGVVDCEVLIVDPLQRLSYNWGVGGSESGLQWVVLFTLTPAEGGTHVRMEQSGFRPDQQAAYQGANYGWQKFFGGLEGVLGGLE</sequence>
<reference evidence="3" key="1">
    <citation type="submission" date="2023-03" db="EMBL/GenBank/DDBJ databases">
        <title>Edaphobacter sp.</title>
        <authorList>
            <person name="Huber K.J."/>
            <person name="Papendorf J."/>
            <person name="Pilke C."/>
            <person name="Bunk B."/>
            <person name="Sproeer C."/>
            <person name="Pester M."/>
        </authorList>
    </citation>
    <scope>NUCLEOTIDE SEQUENCE</scope>
    <source>
        <strain evidence="3">DSM 109919</strain>
    </source>
</reference>
<name>A0AAU7D130_9BACT</name>
<gene>
    <name evidence="3" type="ORF">P4G45_07155</name>
</gene>
<feature type="domain" description="Activator of Hsp90 ATPase homologue 1/2-like C-terminal" evidence="2">
    <location>
        <begin position="24"/>
        <end position="146"/>
    </location>
</feature>
<dbReference type="EMBL" id="CP121194">
    <property type="protein sequence ID" value="XBH11494.1"/>
    <property type="molecule type" value="Genomic_DNA"/>
</dbReference>
<evidence type="ECO:0000259" key="2">
    <source>
        <dbReference type="Pfam" id="PF08327"/>
    </source>
</evidence>
<dbReference type="AlphaFoldDB" id="A0AAU7D130"/>
<proteinExistence type="inferred from homology"/>
<dbReference type="CDD" id="cd07814">
    <property type="entry name" value="SRPBCC_CalC_Aha1-like"/>
    <property type="match status" value="1"/>
</dbReference>
<dbReference type="Pfam" id="PF08327">
    <property type="entry name" value="AHSA1"/>
    <property type="match status" value="1"/>
</dbReference>
<protein>
    <submittedName>
        <fullName evidence="3">SRPBCC domain-containing protein</fullName>
    </submittedName>
</protein>
<dbReference type="KEGG" id="epl:P4G45_07155"/>
<dbReference type="RefSeq" id="WP_348268986.1">
    <property type="nucleotide sequence ID" value="NZ_CP121194.1"/>
</dbReference>
<comment type="similarity">
    <text evidence="1">Belongs to the AHA1 family.</text>
</comment>
<dbReference type="InterPro" id="IPR023393">
    <property type="entry name" value="START-like_dom_sf"/>
</dbReference>
<evidence type="ECO:0000256" key="1">
    <source>
        <dbReference type="ARBA" id="ARBA00006817"/>
    </source>
</evidence>